<dbReference type="Proteomes" id="UP000714275">
    <property type="component" value="Unassembled WGS sequence"/>
</dbReference>
<keyword evidence="3" id="KW-1185">Reference proteome</keyword>
<accession>A0A9P7D294</accession>
<reference evidence="2" key="1">
    <citation type="journal article" date="2020" name="New Phytol.">
        <title>Comparative genomics reveals dynamic genome evolution in host specialist ectomycorrhizal fungi.</title>
        <authorList>
            <person name="Lofgren L.A."/>
            <person name="Nguyen N.H."/>
            <person name="Vilgalys R."/>
            <person name="Ruytinx J."/>
            <person name="Liao H.L."/>
            <person name="Branco S."/>
            <person name="Kuo A."/>
            <person name="LaButti K."/>
            <person name="Lipzen A."/>
            <person name="Andreopoulos W."/>
            <person name="Pangilinan J."/>
            <person name="Riley R."/>
            <person name="Hundley H."/>
            <person name="Na H."/>
            <person name="Barry K."/>
            <person name="Grigoriev I.V."/>
            <person name="Stajich J.E."/>
            <person name="Kennedy P.G."/>
        </authorList>
    </citation>
    <scope>NUCLEOTIDE SEQUENCE</scope>
    <source>
        <strain evidence="2">DOB743</strain>
    </source>
</reference>
<protein>
    <recommendedName>
        <fullName evidence="1">DUF6699 domain-containing protein</fullName>
    </recommendedName>
</protein>
<dbReference type="EMBL" id="JABBWD010000024">
    <property type="protein sequence ID" value="KAG1776834.1"/>
    <property type="molecule type" value="Genomic_DNA"/>
</dbReference>
<name>A0A9P7D294_9AGAM</name>
<proteinExistence type="predicted"/>
<dbReference type="Pfam" id="PF20415">
    <property type="entry name" value="DUF6699"/>
    <property type="match status" value="1"/>
</dbReference>
<dbReference type="AlphaFoldDB" id="A0A9P7D294"/>
<sequence length="184" mass="21299">MTPSITRTHGVKLNPLFTGSPSGERYHAQVPIEWDVRYHPMRSAEIADMPLLSSHLSQFATNPPITKLHLVCDLLFPEWEIVARNPTGVTVQDVLEAIYETLHRLLRIHEWEGMSLKQRSRIEDIHRARCRASLDPEHARLAGVRRADCLLSTTMFAGLTSLVRRREQWQVVLTLSRDFRPRFR</sequence>
<dbReference type="InterPro" id="IPR046522">
    <property type="entry name" value="DUF6699"/>
</dbReference>
<feature type="domain" description="DUF6699" evidence="1">
    <location>
        <begin position="32"/>
        <end position="160"/>
    </location>
</feature>
<evidence type="ECO:0000313" key="3">
    <source>
        <dbReference type="Proteomes" id="UP000714275"/>
    </source>
</evidence>
<evidence type="ECO:0000259" key="1">
    <source>
        <dbReference type="Pfam" id="PF20415"/>
    </source>
</evidence>
<organism evidence="2 3">
    <name type="scientific">Suillus placidus</name>
    <dbReference type="NCBI Taxonomy" id="48579"/>
    <lineage>
        <taxon>Eukaryota</taxon>
        <taxon>Fungi</taxon>
        <taxon>Dikarya</taxon>
        <taxon>Basidiomycota</taxon>
        <taxon>Agaricomycotina</taxon>
        <taxon>Agaricomycetes</taxon>
        <taxon>Agaricomycetidae</taxon>
        <taxon>Boletales</taxon>
        <taxon>Suillineae</taxon>
        <taxon>Suillaceae</taxon>
        <taxon>Suillus</taxon>
    </lineage>
</organism>
<comment type="caution">
    <text evidence="2">The sequence shown here is derived from an EMBL/GenBank/DDBJ whole genome shotgun (WGS) entry which is preliminary data.</text>
</comment>
<evidence type="ECO:0000313" key="2">
    <source>
        <dbReference type="EMBL" id="KAG1776834.1"/>
    </source>
</evidence>
<dbReference type="OrthoDB" id="3144234at2759"/>
<gene>
    <name evidence="2" type="ORF">EV702DRAFT_314785</name>
</gene>